<dbReference type="InterPro" id="IPR002033">
    <property type="entry name" value="TatC"/>
</dbReference>
<dbReference type="EMBL" id="LCAE01000004">
    <property type="protein sequence ID" value="KKR87636.1"/>
    <property type="molecule type" value="Genomic_DNA"/>
</dbReference>
<reference evidence="6 7" key="1">
    <citation type="journal article" date="2015" name="Nature">
        <title>rRNA introns, odd ribosomes, and small enigmatic genomes across a large radiation of phyla.</title>
        <authorList>
            <person name="Brown C.T."/>
            <person name="Hug L.A."/>
            <person name="Thomas B.C."/>
            <person name="Sharon I."/>
            <person name="Castelle C.J."/>
            <person name="Singh A."/>
            <person name="Wilkins M.J."/>
            <person name="Williams K.H."/>
            <person name="Banfield J.F."/>
        </authorList>
    </citation>
    <scope>NUCLEOTIDE SEQUENCE [LARGE SCALE GENOMIC DNA]</scope>
</reference>
<organism evidence="6 7">
    <name type="scientific">Candidatus Woesebacteria bacterium GW2011_GWB1_41_10</name>
    <dbReference type="NCBI Taxonomy" id="1618577"/>
    <lineage>
        <taxon>Bacteria</taxon>
        <taxon>Candidatus Woeseibacteriota</taxon>
    </lineage>
</organism>
<evidence type="ECO:0000313" key="7">
    <source>
        <dbReference type="Proteomes" id="UP000033858"/>
    </source>
</evidence>
<comment type="caution">
    <text evidence="6">The sequence shown here is derived from an EMBL/GenBank/DDBJ whole genome shotgun (WGS) entry which is preliminary data.</text>
</comment>
<accession>A0A0G0UJH2</accession>
<gene>
    <name evidence="6" type="ORF">UU32_C0004G0001</name>
</gene>
<name>A0A0G0UJH2_9BACT</name>
<evidence type="ECO:0000256" key="3">
    <source>
        <dbReference type="ARBA" id="ARBA00022989"/>
    </source>
</evidence>
<evidence type="ECO:0000256" key="5">
    <source>
        <dbReference type="SAM" id="Phobius"/>
    </source>
</evidence>
<protein>
    <recommendedName>
        <fullName evidence="8">Sec-independent protein translocase protein TatC</fullName>
    </recommendedName>
</protein>
<feature type="non-terminal residue" evidence="6">
    <location>
        <position position="60"/>
    </location>
</feature>
<dbReference type="AlphaFoldDB" id="A0A0G0UJH2"/>
<proteinExistence type="predicted"/>
<keyword evidence="2 5" id="KW-0812">Transmembrane</keyword>
<dbReference type="Proteomes" id="UP000033858">
    <property type="component" value="Unassembled WGS sequence"/>
</dbReference>
<evidence type="ECO:0008006" key="8">
    <source>
        <dbReference type="Google" id="ProtNLM"/>
    </source>
</evidence>
<dbReference type="Pfam" id="PF00902">
    <property type="entry name" value="TatC"/>
    <property type="match status" value="1"/>
</dbReference>
<evidence type="ECO:0000313" key="6">
    <source>
        <dbReference type="EMBL" id="KKR87636.1"/>
    </source>
</evidence>
<keyword evidence="4 5" id="KW-0472">Membrane</keyword>
<keyword evidence="3 5" id="KW-1133">Transmembrane helix</keyword>
<evidence type="ECO:0000256" key="1">
    <source>
        <dbReference type="ARBA" id="ARBA00004141"/>
    </source>
</evidence>
<dbReference type="GO" id="GO:0016020">
    <property type="term" value="C:membrane"/>
    <property type="evidence" value="ECO:0007669"/>
    <property type="project" value="UniProtKB-SubCell"/>
</dbReference>
<evidence type="ECO:0000256" key="4">
    <source>
        <dbReference type="ARBA" id="ARBA00023136"/>
    </source>
</evidence>
<sequence length="60" mass="7161">MTAIDKYYPYLMEVRKRLFFTLSVFAVAMFVGFFYYEKIIKFIIDLLSLQGINIVFTSPF</sequence>
<evidence type="ECO:0000256" key="2">
    <source>
        <dbReference type="ARBA" id="ARBA00022692"/>
    </source>
</evidence>
<feature type="transmembrane region" description="Helical" evidence="5">
    <location>
        <begin position="18"/>
        <end position="36"/>
    </location>
</feature>
<comment type="subcellular location">
    <subcellularLocation>
        <location evidence="1">Membrane</location>
        <topology evidence="1">Multi-pass membrane protein</topology>
    </subcellularLocation>
</comment>